<evidence type="ECO:0000256" key="6">
    <source>
        <dbReference type="SAM" id="Phobius"/>
    </source>
</evidence>
<dbReference type="EMBL" id="JAZGSY010000163">
    <property type="protein sequence ID" value="KAL1839333.1"/>
    <property type="molecule type" value="Genomic_DNA"/>
</dbReference>
<feature type="transmembrane region" description="Helical" evidence="6">
    <location>
        <begin position="165"/>
        <end position="188"/>
    </location>
</feature>
<evidence type="ECO:0000313" key="9">
    <source>
        <dbReference type="Proteomes" id="UP001583172"/>
    </source>
</evidence>
<evidence type="ECO:0000256" key="4">
    <source>
        <dbReference type="ARBA" id="ARBA00023136"/>
    </source>
</evidence>
<proteinExistence type="predicted"/>
<evidence type="ECO:0000256" key="2">
    <source>
        <dbReference type="ARBA" id="ARBA00022692"/>
    </source>
</evidence>
<comment type="caution">
    <text evidence="8">The sequence shown here is derived from an EMBL/GenBank/DDBJ whole genome shotgun (WGS) entry which is preliminary data.</text>
</comment>
<evidence type="ECO:0000256" key="5">
    <source>
        <dbReference type="SAM" id="MobiDB-lite"/>
    </source>
</evidence>
<dbReference type="InterPro" id="IPR049453">
    <property type="entry name" value="Memb_transporter_dom"/>
</dbReference>
<protein>
    <recommendedName>
        <fullName evidence="7">Integral membrane bound transporter domain-containing protein</fullName>
    </recommendedName>
</protein>
<feature type="region of interest" description="Disordered" evidence="5">
    <location>
        <begin position="366"/>
        <end position="385"/>
    </location>
</feature>
<name>A0ABR3VBW2_HUMIN</name>
<dbReference type="PANTHER" id="PTHR47804">
    <property type="entry name" value="60S RIBOSOMAL PROTEIN L19"/>
    <property type="match status" value="1"/>
</dbReference>
<dbReference type="Pfam" id="PF13515">
    <property type="entry name" value="FUSC_2"/>
    <property type="match status" value="1"/>
</dbReference>
<feature type="transmembrane region" description="Helical" evidence="6">
    <location>
        <begin position="732"/>
        <end position="752"/>
    </location>
</feature>
<evidence type="ECO:0000256" key="3">
    <source>
        <dbReference type="ARBA" id="ARBA00022989"/>
    </source>
</evidence>
<evidence type="ECO:0000256" key="1">
    <source>
        <dbReference type="ARBA" id="ARBA00004141"/>
    </source>
</evidence>
<reference evidence="8 9" key="1">
    <citation type="journal article" date="2024" name="Commun. Biol.">
        <title>Comparative genomic analysis of thermophilic fungi reveals convergent evolutionary adaptations and gene losses.</title>
        <authorList>
            <person name="Steindorff A.S."/>
            <person name="Aguilar-Pontes M.V."/>
            <person name="Robinson A.J."/>
            <person name="Andreopoulos B."/>
            <person name="LaButti K."/>
            <person name="Kuo A."/>
            <person name="Mondo S."/>
            <person name="Riley R."/>
            <person name="Otillar R."/>
            <person name="Haridas S."/>
            <person name="Lipzen A."/>
            <person name="Grimwood J."/>
            <person name="Schmutz J."/>
            <person name="Clum A."/>
            <person name="Reid I.D."/>
            <person name="Moisan M.C."/>
            <person name="Butler G."/>
            <person name="Nguyen T.T.M."/>
            <person name="Dewar K."/>
            <person name="Conant G."/>
            <person name="Drula E."/>
            <person name="Henrissat B."/>
            <person name="Hansel C."/>
            <person name="Singer S."/>
            <person name="Hutchinson M.I."/>
            <person name="de Vries R.P."/>
            <person name="Natvig D.O."/>
            <person name="Powell A.J."/>
            <person name="Tsang A."/>
            <person name="Grigoriev I.V."/>
        </authorList>
    </citation>
    <scope>NUCLEOTIDE SEQUENCE [LARGE SCALE GENOMIC DNA]</scope>
    <source>
        <strain evidence="8 9">CBS 620.91</strain>
    </source>
</reference>
<feature type="region of interest" description="Disordered" evidence="5">
    <location>
        <begin position="1"/>
        <end position="29"/>
    </location>
</feature>
<evidence type="ECO:0000313" key="8">
    <source>
        <dbReference type="EMBL" id="KAL1839333.1"/>
    </source>
</evidence>
<comment type="subcellular location">
    <subcellularLocation>
        <location evidence="1">Membrane</location>
        <topology evidence="1">Multi-pass membrane protein</topology>
    </subcellularLocation>
</comment>
<keyword evidence="3 6" id="KW-1133">Transmembrane helix</keyword>
<feature type="transmembrane region" description="Helical" evidence="6">
    <location>
        <begin position="200"/>
        <end position="222"/>
    </location>
</feature>
<feature type="transmembrane region" description="Helical" evidence="6">
    <location>
        <begin position="688"/>
        <end position="704"/>
    </location>
</feature>
<evidence type="ECO:0000259" key="7">
    <source>
        <dbReference type="Pfam" id="PF13515"/>
    </source>
</evidence>
<accession>A0ABR3VBW2</accession>
<keyword evidence="2 6" id="KW-0812">Transmembrane</keyword>
<dbReference type="Proteomes" id="UP001583172">
    <property type="component" value="Unassembled WGS sequence"/>
</dbReference>
<feature type="transmembrane region" description="Helical" evidence="6">
    <location>
        <begin position="134"/>
        <end position="159"/>
    </location>
</feature>
<feature type="transmembrane region" description="Helical" evidence="6">
    <location>
        <begin position="801"/>
        <end position="822"/>
    </location>
</feature>
<organism evidence="8 9">
    <name type="scientific">Humicola insolens</name>
    <name type="common">Soft-rot fungus</name>
    <dbReference type="NCBI Taxonomy" id="85995"/>
    <lineage>
        <taxon>Eukaryota</taxon>
        <taxon>Fungi</taxon>
        <taxon>Dikarya</taxon>
        <taxon>Ascomycota</taxon>
        <taxon>Pezizomycotina</taxon>
        <taxon>Sordariomycetes</taxon>
        <taxon>Sordariomycetidae</taxon>
        <taxon>Sordariales</taxon>
        <taxon>Chaetomiaceae</taxon>
        <taxon>Mycothermus</taxon>
    </lineage>
</organism>
<gene>
    <name evidence="8" type="ORF">VTJ49DRAFT_1629</name>
</gene>
<keyword evidence="4 6" id="KW-0472">Membrane</keyword>
<dbReference type="InterPro" id="IPR052430">
    <property type="entry name" value="IVT-Associated"/>
</dbReference>
<feature type="domain" description="Integral membrane bound transporter" evidence="7">
    <location>
        <begin position="681"/>
        <end position="817"/>
    </location>
</feature>
<sequence>MSSQPSSALPAIHWPPQRPSKRSKLRNGSVIIPSTGERTHRAFTLRPHTFFPRTNADGSPSHPLRETASRAWNWLNSPVGRGVIKCTLAYTLGSLATFWPPLSNFLGRPDGKHVVATLTVYFHPARSVGSMIEAVLIAVVAVAYAELVSILSMSTSVLFGKVWDMVVVAHALVLVVFIGGGFGFMGWVKLRMGNPLVDTATTLASLGIIGVVTKETAVLTGVFEDRKIVQILKMLVMGITITTVVNLLVWRSSAVDALRQSMSKASISLGDMLSLITRGFLSGSEDDVLSPEFAAASAAYSDVYPQMTKNLRESKFERYFLGYEKIYQLDRAVVRSMETLAQSIGGLRSAANSQFALLKEPMAPPSRIASPSLDRDRDPLASPPFSPVLRRTFSGTARSWGNRVPMLSSIDEATEDAGPAGDRIPIHRRYSDIPSGGSLPPFRHSSEIFELFIELLGPSMKSLAYTLSEVLREPPFRTAADHGITINPHFRHSLADALSLFNEARAHALQELYKTLELDRTRSASIQADFEEVAAACGHFSFSLQTFGEEMQKYLDVLDDLKFADEHRRRSWTWLKWWMNRPSKTVTLPYNTDETEPLVKPIKKAALPKGIADPLVQRRDMYNWDAAPETQKSTFVARMSQRILRVIRKLDKDDIRHGLKVGVGAMLWASLSFLPHTRDQYRHWRGEWGLLSFMIVCNTTLGAANASGWARFLGTMIGIAVAGVSWEITQHSAYALVPLGSLIAFAAFYVIIEKGKAPMGRISLLAYNVSTLYAYSLSQRVDDDDDDDEGGVDPIIKEILLHRLVAVTAGILWGLVICRLIWPISARKKFKEGLSMLYLQMGLIWRRGPLAILLRSDCSQSYLRSGEQAALQKYASRLETLRTAAEKEFELRGPFPTKASKRLMGCAKRLLDAFYAMSLVTQRKRGLTEGERELLKYTAEERAMLCDRICHVFQVLASSLMLEYPLTNALPNVSRSRDRLLGKIFAFRKEHQPDHLGIDEVGASTSRASSPGGLGRLAHIRVEEYDYALLYAYALVTGQVAEELTLVAKEIEGLFGVLDGETLLLQ</sequence>
<keyword evidence="9" id="KW-1185">Reference proteome</keyword>
<dbReference type="PANTHER" id="PTHR47804:SF1">
    <property type="entry name" value="DUF2421 DOMAIN-CONTAINING PROTEIN"/>
    <property type="match status" value="1"/>
</dbReference>
<feature type="transmembrane region" description="Helical" evidence="6">
    <location>
        <begin position="228"/>
        <end position="250"/>
    </location>
</feature>